<reference evidence="6 7" key="1">
    <citation type="submission" date="2019-09" db="EMBL/GenBank/DDBJ databases">
        <title>Bacillus ochoae sp. nov., Paenibacillus whitsoniae sp. nov., Paenibacillus spiritus sp. nov. Isolated from the Mars Exploration Rover during spacecraft assembly.</title>
        <authorList>
            <person name="Seuylemezian A."/>
            <person name="Vaishampayan P."/>
        </authorList>
    </citation>
    <scope>NUCLEOTIDE SEQUENCE [LARGE SCALE GENOMIC DNA]</scope>
    <source>
        <strain evidence="6 7">MER_111</strain>
    </source>
</reference>
<sequence length="775" mass="82067">MERVRLRKSLPALLLSTLLFLLGVPAASAAAIPSPGGAVVDQAGLLGSGQADAVAKQAEQGPYAFRILILPSLDGESSEQYAYDVYESWGLAENELLLLIGSEDRTVDLHFMNPGLQAALNAWSANQGGGSGSEAIKQLLDTYFIPYAKEGDFGKAILSVIGATHAIGGDAGAESGASGGSGPGAGAAAGSSGGSDSGTRGTGTSAGSPAAAPRSGTGTDGSSRSLVYILAGAVLAGLILYVTVTGIRRRRQLRASQEAISDLLVRANRGLEALQPFQGIVQGKTQQLADTASRTLSDLLVKLSALSSEQQSGSLPAFYRLGALSAANRQLQGAESELRTALEEQEKSIAAISEADRTVKQHINELKQAAPELQSEFQDALQETGYGLEDIADDLKELAEQTAEADKLELFDPIAAQTVSAQARELQEQISRDVQDVDVYQDKIHGFPAALAAARSEIAALIEQNALQNMKVKPYELLKQAEADVALLEEELRGGDLNEVRRIGAEMDRRIEDAVSMTKRQAEIRLANRRDLNQIREGWKELGSAQERLRSLIASASARYARSHIEPAEAALAEWSRRLREAEAGVPEIEAWTADERGEFDKAREGLDRLLALQDEARRLLGEAAGDLGELDNRLARVEAALRQGEADAEAARRLLQSRGLHARDGLAGLPPYRDLQAGLSAGPYQLDALEASARAFLAGVAAYAEEAQRLVRRKEEEERLAQMAAMQAQMRREAERRGGPGGFGGRPGGGGGHSSGSSSWGGGGSGHSSGGSKW</sequence>
<protein>
    <recommendedName>
        <fullName evidence="5">TPM domain-containing protein</fullName>
    </recommendedName>
</protein>
<evidence type="ECO:0000259" key="5">
    <source>
        <dbReference type="Pfam" id="PF04536"/>
    </source>
</evidence>
<proteinExistence type="predicted"/>
<keyword evidence="3" id="KW-0472">Membrane</keyword>
<keyword evidence="3" id="KW-1133">Transmembrane helix</keyword>
<feature type="coiled-coil region" evidence="1">
    <location>
        <begin position="628"/>
        <end position="655"/>
    </location>
</feature>
<feature type="signal peptide" evidence="4">
    <location>
        <begin position="1"/>
        <end position="29"/>
    </location>
</feature>
<keyword evidence="1" id="KW-0175">Coiled coil</keyword>
<feature type="coiled-coil region" evidence="1">
    <location>
        <begin position="324"/>
        <end position="443"/>
    </location>
</feature>
<dbReference type="OrthoDB" id="2510095at2"/>
<feature type="transmembrane region" description="Helical" evidence="3">
    <location>
        <begin position="225"/>
        <end position="244"/>
    </location>
</feature>
<feature type="region of interest" description="Disordered" evidence="2">
    <location>
        <begin position="723"/>
        <end position="775"/>
    </location>
</feature>
<accession>A0A5J5G276</accession>
<organism evidence="6 7">
    <name type="scientific">Paenibacillus spiritus</name>
    <dbReference type="NCBI Taxonomy" id="2496557"/>
    <lineage>
        <taxon>Bacteria</taxon>
        <taxon>Bacillati</taxon>
        <taxon>Bacillota</taxon>
        <taxon>Bacilli</taxon>
        <taxon>Bacillales</taxon>
        <taxon>Paenibacillaceae</taxon>
        <taxon>Paenibacillus</taxon>
    </lineage>
</organism>
<feature type="region of interest" description="Disordered" evidence="2">
    <location>
        <begin position="172"/>
        <end position="221"/>
    </location>
</feature>
<keyword evidence="4" id="KW-0732">Signal</keyword>
<dbReference type="Proteomes" id="UP000367750">
    <property type="component" value="Unassembled WGS sequence"/>
</dbReference>
<feature type="compositionally biased region" description="Gly residues" evidence="2">
    <location>
        <begin position="740"/>
        <end position="775"/>
    </location>
</feature>
<feature type="domain" description="TPM" evidence="5">
    <location>
        <begin position="39"/>
        <end position="164"/>
    </location>
</feature>
<keyword evidence="7" id="KW-1185">Reference proteome</keyword>
<feature type="compositionally biased region" description="Gly residues" evidence="2">
    <location>
        <begin position="177"/>
        <end position="196"/>
    </location>
</feature>
<feature type="chain" id="PRO_5023870432" description="TPM domain-containing protein" evidence="4">
    <location>
        <begin position="30"/>
        <end position="775"/>
    </location>
</feature>
<name>A0A5J5G276_9BACL</name>
<comment type="caution">
    <text evidence="6">The sequence shown here is derived from an EMBL/GenBank/DDBJ whole genome shotgun (WGS) entry which is preliminary data.</text>
</comment>
<evidence type="ECO:0000256" key="1">
    <source>
        <dbReference type="SAM" id="Coils"/>
    </source>
</evidence>
<dbReference type="InterPro" id="IPR007621">
    <property type="entry name" value="TPM_dom"/>
</dbReference>
<evidence type="ECO:0000256" key="4">
    <source>
        <dbReference type="SAM" id="SignalP"/>
    </source>
</evidence>
<evidence type="ECO:0000313" key="7">
    <source>
        <dbReference type="Proteomes" id="UP000367750"/>
    </source>
</evidence>
<evidence type="ECO:0000313" key="6">
    <source>
        <dbReference type="EMBL" id="KAA9000958.1"/>
    </source>
</evidence>
<evidence type="ECO:0000256" key="3">
    <source>
        <dbReference type="SAM" id="Phobius"/>
    </source>
</evidence>
<evidence type="ECO:0000256" key="2">
    <source>
        <dbReference type="SAM" id="MobiDB-lite"/>
    </source>
</evidence>
<dbReference type="Gene3D" id="3.10.310.50">
    <property type="match status" value="1"/>
</dbReference>
<feature type="compositionally biased region" description="Low complexity" evidence="2">
    <location>
        <begin position="197"/>
        <end position="221"/>
    </location>
</feature>
<keyword evidence="3" id="KW-0812">Transmembrane</keyword>
<dbReference type="EMBL" id="VYKK01000020">
    <property type="protein sequence ID" value="KAA9000958.1"/>
    <property type="molecule type" value="Genomic_DNA"/>
</dbReference>
<gene>
    <name evidence="6" type="ORF">F4V43_14005</name>
</gene>
<dbReference type="AlphaFoldDB" id="A0A5J5G276"/>
<dbReference type="Pfam" id="PF04536">
    <property type="entry name" value="TPM_phosphatase"/>
    <property type="match status" value="1"/>
</dbReference>